<keyword evidence="10 19" id="KW-0812">Transmembrane</keyword>
<evidence type="ECO:0000256" key="6">
    <source>
        <dbReference type="ARBA" id="ARBA00015850"/>
    </source>
</evidence>
<evidence type="ECO:0000256" key="4">
    <source>
        <dbReference type="ARBA" id="ARBA00010561"/>
    </source>
</evidence>
<evidence type="ECO:0000256" key="15">
    <source>
        <dbReference type="ARBA" id="ARBA00032605"/>
    </source>
</evidence>
<organism evidence="21 22">
    <name type="scientific">Ktedonobacter racemifer DSM 44963</name>
    <dbReference type="NCBI Taxonomy" id="485913"/>
    <lineage>
        <taxon>Bacteria</taxon>
        <taxon>Bacillati</taxon>
        <taxon>Chloroflexota</taxon>
        <taxon>Ktedonobacteria</taxon>
        <taxon>Ktedonobacterales</taxon>
        <taxon>Ktedonobacteraceae</taxon>
        <taxon>Ktedonobacter</taxon>
    </lineage>
</organism>
<feature type="transmembrane region" description="Helical" evidence="19">
    <location>
        <begin position="270"/>
        <end position="290"/>
    </location>
</feature>
<dbReference type="Pfam" id="PF02654">
    <property type="entry name" value="CobS"/>
    <property type="match status" value="1"/>
</dbReference>
<name>D6U4E4_KTERA</name>
<dbReference type="GO" id="GO:0005886">
    <property type="term" value="C:plasma membrane"/>
    <property type="evidence" value="ECO:0007669"/>
    <property type="project" value="UniProtKB-SubCell"/>
</dbReference>
<dbReference type="GO" id="GO:0008818">
    <property type="term" value="F:cobalamin 5'-phosphate synthase activity"/>
    <property type="evidence" value="ECO:0007669"/>
    <property type="project" value="UniProtKB-UniRule"/>
</dbReference>
<evidence type="ECO:0000256" key="13">
    <source>
        <dbReference type="ARBA" id="ARBA00023136"/>
    </source>
</evidence>
<evidence type="ECO:0000256" key="2">
    <source>
        <dbReference type="ARBA" id="ARBA00004651"/>
    </source>
</evidence>
<evidence type="ECO:0000313" key="22">
    <source>
        <dbReference type="Proteomes" id="UP000004508"/>
    </source>
</evidence>
<gene>
    <name evidence="19" type="primary">cobS</name>
    <name evidence="21" type="ORF">Krac_2089</name>
</gene>
<keyword evidence="13 19" id="KW-0472">Membrane</keyword>
<comment type="subcellular location">
    <subcellularLocation>
        <location evidence="2 19">Cell membrane</location>
        <topology evidence="2 19">Multi-pass membrane protein</topology>
    </subcellularLocation>
</comment>
<dbReference type="PANTHER" id="PTHR34148:SF1">
    <property type="entry name" value="ADENOSYLCOBINAMIDE-GDP RIBAZOLETRANSFERASE"/>
    <property type="match status" value="1"/>
</dbReference>
<evidence type="ECO:0000256" key="19">
    <source>
        <dbReference type="HAMAP-Rule" id="MF_00719"/>
    </source>
</evidence>
<feature type="transmembrane region" description="Helical" evidence="19">
    <location>
        <begin position="128"/>
        <end position="147"/>
    </location>
</feature>
<evidence type="ECO:0000256" key="14">
    <source>
        <dbReference type="ARBA" id="ARBA00025228"/>
    </source>
</evidence>
<dbReference type="PANTHER" id="PTHR34148">
    <property type="entry name" value="ADENOSYLCOBINAMIDE-GDP RIBAZOLETRANSFERASE"/>
    <property type="match status" value="1"/>
</dbReference>
<evidence type="ECO:0000256" key="12">
    <source>
        <dbReference type="ARBA" id="ARBA00022989"/>
    </source>
</evidence>
<dbReference type="STRING" id="485913.Krac_2089"/>
<evidence type="ECO:0000256" key="17">
    <source>
        <dbReference type="ARBA" id="ARBA00048623"/>
    </source>
</evidence>
<keyword evidence="7 19" id="KW-1003">Cell membrane</keyword>
<dbReference type="HAMAP" id="MF_00719">
    <property type="entry name" value="CobS"/>
    <property type="match status" value="1"/>
</dbReference>
<evidence type="ECO:0000313" key="21">
    <source>
        <dbReference type="EMBL" id="EFH81374.1"/>
    </source>
</evidence>
<dbReference type="Proteomes" id="UP000004508">
    <property type="component" value="Unassembled WGS sequence"/>
</dbReference>
<evidence type="ECO:0000256" key="1">
    <source>
        <dbReference type="ARBA" id="ARBA00001946"/>
    </source>
</evidence>
<evidence type="ECO:0000256" key="7">
    <source>
        <dbReference type="ARBA" id="ARBA00022475"/>
    </source>
</evidence>
<dbReference type="EMBL" id="ADVG01000004">
    <property type="protein sequence ID" value="EFH81374.1"/>
    <property type="molecule type" value="Genomic_DNA"/>
</dbReference>
<dbReference type="AlphaFoldDB" id="D6U4E4"/>
<keyword evidence="12 19" id="KW-1133">Transmembrane helix</keyword>
<dbReference type="InterPro" id="IPR003805">
    <property type="entry name" value="CobS"/>
</dbReference>
<accession>D6U4E4</accession>
<evidence type="ECO:0000256" key="9">
    <source>
        <dbReference type="ARBA" id="ARBA00022679"/>
    </source>
</evidence>
<dbReference type="InParanoid" id="D6U4E4"/>
<evidence type="ECO:0000256" key="5">
    <source>
        <dbReference type="ARBA" id="ARBA00013200"/>
    </source>
</evidence>
<evidence type="ECO:0000256" key="16">
    <source>
        <dbReference type="ARBA" id="ARBA00032853"/>
    </source>
</evidence>
<reference evidence="21 22" key="1">
    <citation type="journal article" date="2011" name="Stand. Genomic Sci.">
        <title>Non-contiguous finished genome sequence and contextual data of the filamentous soil bacterium Ktedonobacter racemifer type strain (SOSP1-21).</title>
        <authorList>
            <person name="Chang Y.J."/>
            <person name="Land M."/>
            <person name="Hauser L."/>
            <person name="Chertkov O."/>
            <person name="Del Rio T.G."/>
            <person name="Nolan M."/>
            <person name="Copeland A."/>
            <person name="Tice H."/>
            <person name="Cheng J.F."/>
            <person name="Lucas S."/>
            <person name="Han C."/>
            <person name="Goodwin L."/>
            <person name="Pitluck S."/>
            <person name="Ivanova N."/>
            <person name="Ovchinikova G."/>
            <person name="Pati A."/>
            <person name="Chen A."/>
            <person name="Palaniappan K."/>
            <person name="Mavromatis K."/>
            <person name="Liolios K."/>
            <person name="Brettin T."/>
            <person name="Fiebig A."/>
            <person name="Rohde M."/>
            <person name="Abt B."/>
            <person name="Goker M."/>
            <person name="Detter J.C."/>
            <person name="Woyke T."/>
            <person name="Bristow J."/>
            <person name="Eisen J.A."/>
            <person name="Markowitz V."/>
            <person name="Hugenholtz P."/>
            <person name="Kyrpides N.C."/>
            <person name="Klenk H.P."/>
            <person name="Lapidus A."/>
        </authorList>
    </citation>
    <scope>NUCLEOTIDE SEQUENCE [LARGE SCALE GENOMIC DNA]</scope>
    <source>
        <strain evidence="22">DSM 44963</strain>
    </source>
</reference>
<comment type="pathway">
    <text evidence="3 19">Cofactor biosynthesis; adenosylcobalamin biosynthesis; adenosylcobalamin from cob(II)yrinate a,c-diamide: step 7/7.</text>
</comment>
<evidence type="ECO:0000256" key="8">
    <source>
        <dbReference type="ARBA" id="ARBA00022573"/>
    </source>
</evidence>
<keyword evidence="11 19" id="KW-0460">Magnesium</keyword>
<dbReference type="eggNOG" id="COG0368">
    <property type="taxonomic scope" value="Bacteria"/>
</dbReference>
<sequence>MENEPTPHSMPTERDSGSWRPGGTSYGSVSRGRQAPGAQSPRGPKWRPSLSPTNTSLGEQYAEFVAAVQFLSVLPVPSRSGRAPQSTQDASTSSQTRIGAAYFPIVGLIFSLLLWLVTWILGFRLPHLALTALCVVGLVILTGGLHLDGLMDSCDGLLGGRTRERKLEIMRDSRVGSFGVLGGICALLLKWAFLGSISGAHLVPSLMLTLVLGRWAMLLALYVFPNARTSGLGVSYRQVVTRGQVLQAGVISLVIALIVGAWLASGLGLLIGLLIWVCAGICALLFGNWINAQIGGLTGDSYGAIEEFTEVVLLLVLALF</sequence>
<dbReference type="EC" id="2.7.8.26" evidence="5 19"/>
<keyword evidence="8 19" id="KW-0169">Cobalamin biosynthesis</keyword>
<feature type="transmembrane region" description="Helical" evidence="19">
    <location>
        <begin position="206"/>
        <end position="224"/>
    </location>
</feature>
<comment type="catalytic activity">
    <reaction evidence="18 19">
        <text>alpha-ribazole 5'-phosphate + adenosylcob(III)inamide-GDP = adenosylcob(III)alamin 5'-phosphate + GMP + H(+)</text>
        <dbReference type="Rhea" id="RHEA:23560"/>
        <dbReference type="ChEBI" id="CHEBI:15378"/>
        <dbReference type="ChEBI" id="CHEBI:57918"/>
        <dbReference type="ChEBI" id="CHEBI:58115"/>
        <dbReference type="ChEBI" id="CHEBI:60487"/>
        <dbReference type="ChEBI" id="CHEBI:60493"/>
        <dbReference type="EC" id="2.7.8.26"/>
    </reaction>
</comment>
<evidence type="ECO:0000256" key="11">
    <source>
        <dbReference type="ARBA" id="ARBA00022842"/>
    </source>
</evidence>
<feature type="transmembrane region" description="Helical" evidence="19">
    <location>
        <begin position="245"/>
        <end position="264"/>
    </location>
</feature>
<proteinExistence type="inferred from homology"/>
<feature type="transmembrane region" description="Helical" evidence="19">
    <location>
        <begin position="101"/>
        <end position="122"/>
    </location>
</feature>
<evidence type="ECO:0000256" key="20">
    <source>
        <dbReference type="SAM" id="MobiDB-lite"/>
    </source>
</evidence>
<comment type="caution">
    <text evidence="21">The sequence shown here is derived from an EMBL/GenBank/DDBJ whole genome shotgun (WGS) entry which is preliminary data.</text>
</comment>
<dbReference type="OrthoDB" id="9794626at2"/>
<dbReference type="GO" id="GO:0009236">
    <property type="term" value="P:cobalamin biosynthetic process"/>
    <property type="evidence" value="ECO:0007669"/>
    <property type="project" value="UniProtKB-UniRule"/>
</dbReference>
<dbReference type="GO" id="GO:0051073">
    <property type="term" value="F:adenosylcobinamide-GDP ribazoletransferase activity"/>
    <property type="evidence" value="ECO:0007669"/>
    <property type="project" value="UniProtKB-UniRule"/>
</dbReference>
<evidence type="ECO:0000256" key="3">
    <source>
        <dbReference type="ARBA" id="ARBA00004663"/>
    </source>
</evidence>
<comment type="function">
    <text evidence="14 19">Joins adenosylcobinamide-GDP and alpha-ribazole to generate adenosylcobalamin (Ado-cobalamin). Also synthesizes adenosylcobalamin 5'-phosphate from adenosylcobinamide-GDP and alpha-ribazole 5'-phosphate.</text>
</comment>
<keyword evidence="9 19" id="KW-0808">Transferase</keyword>
<dbReference type="NCBIfam" id="TIGR00317">
    <property type="entry name" value="cobS"/>
    <property type="match status" value="1"/>
</dbReference>
<comment type="cofactor">
    <cofactor evidence="1 19">
        <name>Mg(2+)</name>
        <dbReference type="ChEBI" id="CHEBI:18420"/>
    </cofactor>
</comment>
<feature type="transmembrane region" description="Helical" evidence="19">
    <location>
        <begin position="175"/>
        <end position="194"/>
    </location>
</feature>
<evidence type="ECO:0000256" key="18">
    <source>
        <dbReference type="ARBA" id="ARBA00049504"/>
    </source>
</evidence>
<comment type="similarity">
    <text evidence="4 19">Belongs to the CobS family.</text>
</comment>
<comment type="catalytic activity">
    <reaction evidence="17 19">
        <text>alpha-ribazole + adenosylcob(III)inamide-GDP = adenosylcob(III)alamin + GMP + H(+)</text>
        <dbReference type="Rhea" id="RHEA:16049"/>
        <dbReference type="ChEBI" id="CHEBI:10329"/>
        <dbReference type="ChEBI" id="CHEBI:15378"/>
        <dbReference type="ChEBI" id="CHEBI:18408"/>
        <dbReference type="ChEBI" id="CHEBI:58115"/>
        <dbReference type="ChEBI" id="CHEBI:60487"/>
        <dbReference type="EC" id="2.7.8.26"/>
    </reaction>
</comment>
<protein>
    <recommendedName>
        <fullName evidence="6 19">Adenosylcobinamide-GDP ribazoletransferase</fullName>
        <ecNumber evidence="5 19">2.7.8.26</ecNumber>
    </recommendedName>
    <alternativeName>
        <fullName evidence="16 19">Cobalamin synthase</fullName>
    </alternativeName>
    <alternativeName>
        <fullName evidence="15 19">Cobalamin-5'-phosphate synthase</fullName>
    </alternativeName>
</protein>
<evidence type="ECO:0000256" key="10">
    <source>
        <dbReference type="ARBA" id="ARBA00022692"/>
    </source>
</evidence>
<keyword evidence="22" id="KW-1185">Reference proteome</keyword>
<dbReference type="UniPathway" id="UPA00148">
    <property type="reaction ID" value="UER00238"/>
</dbReference>
<feature type="region of interest" description="Disordered" evidence="20">
    <location>
        <begin position="1"/>
        <end position="52"/>
    </location>
</feature>
<dbReference type="RefSeq" id="WP_007918700.1">
    <property type="nucleotide sequence ID" value="NZ_ADVG01000004.1"/>
</dbReference>